<comment type="caution">
    <text evidence="3">The sequence shown here is derived from an EMBL/GenBank/DDBJ whole genome shotgun (WGS) entry which is preliminary data.</text>
</comment>
<protein>
    <recommendedName>
        <fullName evidence="2">DEK-C domain-containing protein</fullName>
    </recommendedName>
</protein>
<evidence type="ECO:0000256" key="1">
    <source>
        <dbReference type="SAM" id="MobiDB-lite"/>
    </source>
</evidence>
<dbReference type="EMBL" id="WHUW01000407">
    <property type="protein sequence ID" value="KAF8414902.1"/>
    <property type="molecule type" value="Genomic_DNA"/>
</dbReference>
<dbReference type="Proteomes" id="UP001194468">
    <property type="component" value="Unassembled WGS sequence"/>
</dbReference>
<name>A0AAD4BAB1_BOLED</name>
<reference evidence="3" key="2">
    <citation type="journal article" date="2020" name="Nat. Commun.">
        <title>Large-scale genome sequencing of mycorrhizal fungi provides insights into the early evolution of symbiotic traits.</title>
        <authorList>
            <person name="Miyauchi S."/>
            <person name="Kiss E."/>
            <person name="Kuo A."/>
            <person name="Drula E."/>
            <person name="Kohler A."/>
            <person name="Sanchez-Garcia M."/>
            <person name="Morin E."/>
            <person name="Andreopoulos B."/>
            <person name="Barry K.W."/>
            <person name="Bonito G."/>
            <person name="Buee M."/>
            <person name="Carver A."/>
            <person name="Chen C."/>
            <person name="Cichocki N."/>
            <person name="Clum A."/>
            <person name="Culley D."/>
            <person name="Crous P.W."/>
            <person name="Fauchery L."/>
            <person name="Girlanda M."/>
            <person name="Hayes R.D."/>
            <person name="Keri Z."/>
            <person name="LaButti K."/>
            <person name="Lipzen A."/>
            <person name="Lombard V."/>
            <person name="Magnuson J."/>
            <person name="Maillard F."/>
            <person name="Murat C."/>
            <person name="Nolan M."/>
            <person name="Ohm R.A."/>
            <person name="Pangilinan J."/>
            <person name="Pereira M.F."/>
            <person name="Perotto S."/>
            <person name="Peter M."/>
            <person name="Pfister S."/>
            <person name="Riley R."/>
            <person name="Sitrit Y."/>
            <person name="Stielow J.B."/>
            <person name="Szollosi G."/>
            <person name="Zifcakova L."/>
            <person name="Stursova M."/>
            <person name="Spatafora J.W."/>
            <person name="Tedersoo L."/>
            <person name="Vaario L.M."/>
            <person name="Yamada A."/>
            <person name="Yan M."/>
            <person name="Wang P."/>
            <person name="Xu J."/>
            <person name="Bruns T."/>
            <person name="Baldrian P."/>
            <person name="Vilgalys R."/>
            <person name="Dunand C."/>
            <person name="Henrissat B."/>
            <person name="Grigoriev I.V."/>
            <person name="Hibbett D."/>
            <person name="Nagy L.G."/>
            <person name="Martin F.M."/>
        </authorList>
    </citation>
    <scope>NUCLEOTIDE SEQUENCE</scope>
    <source>
        <strain evidence="3">BED1</strain>
    </source>
</reference>
<feature type="region of interest" description="Disordered" evidence="1">
    <location>
        <begin position="25"/>
        <end position="49"/>
    </location>
</feature>
<dbReference type="SUPFAM" id="SSF109715">
    <property type="entry name" value="DEK C-terminal domain"/>
    <property type="match status" value="1"/>
</dbReference>
<keyword evidence="4" id="KW-1185">Reference proteome</keyword>
<dbReference type="Pfam" id="PF08766">
    <property type="entry name" value="DEK_C"/>
    <property type="match status" value="1"/>
</dbReference>
<feature type="non-terminal residue" evidence="3">
    <location>
        <position position="71"/>
    </location>
</feature>
<feature type="domain" description="DEK-C" evidence="2">
    <location>
        <begin position="47"/>
        <end position="71"/>
    </location>
</feature>
<feature type="compositionally biased region" description="Gly residues" evidence="1">
    <location>
        <begin position="28"/>
        <end position="38"/>
    </location>
</feature>
<organism evidence="3 4">
    <name type="scientific">Boletus edulis BED1</name>
    <dbReference type="NCBI Taxonomy" id="1328754"/>
    <lineage>
        <taxon>Eukaryota</taxon>
        <taxon>Fungi</taxon>
        <taxon>Dikarya</taxon>
        <taxon>Basidiomycota</taxon>
        <taxon>Agaricomycotina</taxon>
        <taxon>Agaricomycetes</taxon>
        <taxon>Agaricomycetidae</taxon>
        <taxon>Boletales</taxon>
        <taxon>Boletineae</taxon>
        <taxon>Boletaceae</taxon>
        <taxon>Boletoideae</taxon>
        <taxon>Boletus</taxon>
    </lineage>
</organism>
<accession>A0AAD4BAB1</accession>
<evidence type="ECO:0000313" key="4">
    <source>
        <dbReference type="Proteomes" id="UP001194468"/>
    </source>
</evidence>
<dbReference type="InterPro" id="IPR014876">
    <property type="entry name" value="DEK_C"/>
</dbReference>
<evidence type="ECO:0000313" key="3">
    <source>
        <dbReference type="EMBL" id="KAF8414902.1"/>
    </source>
</evidence>
<dbReference type="AlphaFoldDB" id="A0AAD4BAB1"/>
<gene>
    <name evidence="3" type="ORF">L210DRAFT_3589413</name>
</gene>
<reference evidence="3" key="1">
    <citation type="submission" date="2019-10" db="EMBL/GenBank/DDBJ databases">
        <authorList>
            <consortium name="DOE Joint Genome Institute"/>
            <person name="Kuo A."/>
            <person name="Miyauchi S."/>
            <person name="Kiss E."/>
            <person name="Drula E."/>
            <person name="Kohler A."/>
            <person name="Sanchez-Garcia M."/>
            <person name="Andreopoulos B."/>
            <person name="Barry K.W."/>
            <person name="Bonito G."/>
            <person name="Buee M."/>
            <person name="Carver A."/>
            <person name="Chen C."/>
            <person name="Cichocki N."/>
            <person name="Clum A."/>
            <person name="Culley D."/>
            <person name="Crous P.W."/>
            <person name="Fauchery L."/>
            <person name="Girlanda M."/>
            <person name="Hayes R."/>
            <person name="Keri Z."/>
            <person name="LaButti K."/>
            <person name="Lipzen A."/>
            <person name="Lombard V."/>
            <person name="Magnuson J."/>
            <person name="Maillard F."/>
            <person name="Morin E."/>
            <person name="Murat C."/>
            <person name="Nolan M."/>
            <person name="Ohm R."/>
            <person name="Pangilinan J."/>
            <person name="Pereira M."/>
            <person name="Perotto S."/>
            <person name="Peter M."/>
            <person name="Riley R."/>
            <person name="Sitrit Y."/>
            <person name="Stielow B."/>
            <person name="Szollosi G."/>
            <person name="Zifcakova L."/>
            <person name="Stursova M."/>
            <person name="Spatafora J.W."/>
            <person name="Tedersoo L."/>
            <person name="Vaario L.-M."/>
            <person name="Yamada A."/>
            <person name="Yan M."/>
            <person name="Wang P."/>
            <person name="Xu J."/>
            <person name="Bruns T."/>
            <person name="Baldrian P."/>
            <person name="Vilgalys R."/>
            <person name="Henrissat B."/>
            <person name="Grigoriev I.V."/>
            <person name="Hibbett D."/>
            <person name="Nagy L.G."/>
            <person name="Martin F.M."/>
        </authorList>
    </citation>
    <scope>NUCLEOTIDE SEQUENCE</scope>
    <source>
        <strain evidence="3">BED1</strain>
    </source>
</reference>
<sequence length="71" mass="7305">VYGVVDPRATMMGAGGMGMGMHHANGSQTGGFGSGPIGDGPSLNSNPSDEEVFNALRTYLSTQDLMTVTKK</sequence>
<proteinExistence type="predicted"/>
<evidence type="ECO:0000259" key="2">
    <source>
        <dbReference type="Pfam" id="PF08766"/>
    </source>
</evidence>